<dbReference type="EMBL" id="BAAFSV010000002">
    <property type="protein sequence ID" value="GAB1312825.1"/>
    <property type="molecule type" value="Genomic_DNA"/>
</dbReference>
<evidence type="ECO:0000313" key="3">
    <source>
        <dbReference type="EMBL" id="GAB1312825.1"/>
    </source>
</evidence>
<accession>A0ABQ0G5H7</accession>
<feature type="signal peptide" evidence="1">
    <location>
        <begin position="1"/>
        <end position="17"/>
    </location>
</feature>
<feature type="domain" description="Deoxyribonuclease NucA/NucB" evidence="2">
    <location>
        <begin position="303"/>
        <end position="379"/>
    </location>
</feature>
<comment type="caution">
    <text evidence="3">The sequence shown here is derived from an EMBL/GenBank/DDBJ whole genome shotgun (WGS) entry which is preliminary data.</text>
</comment>
<sequence length="403" mass="41795">MVLVASVILAIVGVCQAELRWSGDTISVPGRIKNPEAFKAAHSSPLDLSSSLASAVLRRDDGLAADMILGRDLNLFDRQTCPPTHPFPCAGRCCPVGAPICCIAVNGGCCASNKPVCSPNGCCPTGTTECPNDTRTCRKPGETCCGNGTVCPSNKPVCVPGGCCPAGTTLCPNDPLSCKRPDEVCCGGGTSCPIASTCCGTGACCDSTNPEINKCCPGSSSDKDTCCGEYEVCCDGWCCSEGSTCSSTPGYCNVPVLEFGYVPNNIISDLVENVCLGIRGQIAMGRPETTPNQQILTYYGPNSPNREQTDCRRSRQCCTGRTVPAGEPGAGDNATCDEYPFNSAIEGGAGAHVACVDEHANAAGGDLIRQMVAGKHRGFKYALRVTGIDCTTVQESDVHPCNP</sequence>
<protein>
    <recommendedName>
        <fullName evidence="2">Deoxyribonuclease NucA/NucB domain-containing protein</fullName>
    </recommendedName>
</protein>
<keyword evidence="4" id="KW-1185">Reference proteome</keyword>
<proteinExistence type="predicted"/>
<dbReference type="GeneID" id="98173780"/>
<gene>
    <name evidence="3" type="ORF">MFIFM68171_03035</name>
</gene>
<reference evidence="3 4" key="1">
    <citation type="submission" date="2024-09" db="EMBL/GenBank/DDBJ databases">
        <title>Itraconazole resistance in Madurella fahalii resulting from another homologue of gene encoding cytochrome P450 14-alpha sterol demethylase (CYP51).</title>
        <authorList>
            <person name="Yoshioka I."/>
            <person name="Fahal A.H."/>
            <person name="Kaneko S."/>
            <person name="Yaguchi T."/>
        </authorList>
    </citation>
    <scope>NUCLEOTIDE SEQUENCE [LARGE SCALE GENOMIC DNA]</scope>
    <source>
        <strain evidence="3 4">IFM 68171</strain>
    </source>
</reference>
<dbReference type="Pfam" id="PF14040">
    <property type="entry name" value="DNase_NucA_NucB"/>
    <property type="match status" value="1"/>
</dbReference>
<dbReference type="Proteomes" id="UP001628179">
    <property type="component" value="Unassembled WGS sequence"/>
</dbReference>
<keyword evidence="1" id="KW-0732">Signal</keyword>
<organism evidence="3 4">
    <name type="scientific">Madurella fahalii</name>
    <dbReference type="NCBI Taxonomy" id="1157608"/>
    <lineage>
        <taxon>Eukaryota</taxon>
        <taxon>Fungi</taxon>
        <taxon>Dikarya</taxon>
        <taxon>Ascomycota</taxon>
        <taxon>Pezizomycotina</taxon>
        <taxon>Sordariomycetes</taxon>
        <taxon>Sordariomycetidae</taxon>
        <taxon>Sordariales</taxon>
        <taxon>Sordariales incertae sedis</taxon>
        <taxon>Madurella</taxon>
    </lineage>
</organism>
<evidence type="ECO:0000313" key="4">
    <source>
        <dbReference type="Proteomes" id="UP001628179"/>
    </source>
</evidence>
<dbReference type="RefSeq" id="XP_070914558.1">
    <property type="nucleotide sequence ID" value="XM_071058457.1"/>
</dbReference>
<name>A0ABQ0G5H7_9PEZI</name>
<dbReference type="InterPro" id="IPR029476">
    <property type="entry name" value="DNase_NucA_NucB"/>
</dbReference>
<evidence type="ECO:0000256" key="1">
    <source>
        <dbReference type="SAM" id="SignalP"/>
    </source>
</evidence>
<feature type="chain" id="PRO_5047164826" description="Deoxyribonuclease NucA/NucB domain-containing protein" evidence="1">
    <location>
        <begin position="18"/>
        <end position="403"/>
    </location>
</feature>
<evidence type="ECO:0000259" key="2">
    <source>
        <dbReference type="Pfam" id="PF14040"/>
    </source>
</evidence>